<dbReference type="InterPro" id="IPR002525">
    <property type="entry name" value="Transp_IS110-like_N"/>
</dbReference>
<keyword evidence="3" id="KW-1185">Reference proteome</keyword>
<proteinExistence type="predicted"/>
<organism evidence="2 3">
    <name type="scientific">Haliovirga abyssi</name>
    <dbReference type="NCBI Taxonomy" id="2996794"/>
    <lineage>
        <taxon>Bacteria</taxon>
        <taxon>Fusobacteriati</taxon>
        <taxon>Fusobacteriota</taxon>
        <taxon>Fusobacteriia</taxon>
        <taxon>Fusobacteriales</taxon>
        <taxon>Haliovirgaceae</taxon>
        <taxon>Haliovirga</taxon>
    </lineage>
</organism>
<gene>
    <name evidence="2" type="ORF">HLVA_16280</name>
</gene>
<dbReference type="Proteomes" id="UP001321582">
    <property type="component" value="Chromosome"/>
</dbReference>
<reference evidence="2 3" key="1">
    <citation type="submission" date="2022-11" db="EMBL/GenBank/DDBJ databases">
        <title>Haliovirga abyssi gen. nov., sp. nov., a mesophilic fermentative bacterium isolated from the Iheya North hydrothermal field and the proposal of Haliovirgaceae fam. nov.</title>
        <authorList>
            <person name="Miyazaki U."/>
            <person name="Tame A."/>
            <person name="Miyazaki J."/>
            <person name="Takai K."/>
            <person name="Sawayama S."/>
            <person name="Kitajima M."/>
            <person name="Okamoto A."/>
            <person name="Nakagawa S."/>
        </authorList>
    </citation>
    <scope>NUCLEOTIDE SEQUENCE [LARGE SCALE GENOMIC DNA]</scope>
    <source>
        <strain evidence="2 3">IC12</strain>
    </source>
</reference>
<dbReference type="GO" id="GO:0006313">
    <property type="term" value="P:DNA transposition"/>
    <property type="evidence" value="ECO:0007669"/>
    <property type="project" value="InterPro"/>
</dbReference>
<dbReference type="GO" id="GO:0004803">
    <property type="term" value="F:transposase activity"/>
    <property type="evidence" value="ECO:0007669"/>
    <property type="project" value="InterPro"/>
</dbReference>
<dbReference type="EMBL" id="AP027059">
    <property type="protein sequence ID" value="BDU51059.1"/>
    <property type="molecule type" value="Genomic_DNA"/>
</dbReference>
<name>A0AAU9DJM8_9FUSO</name>
<accession>A0AAU9DJM8</accession>
<sequence>MNYTQNKKILQVTEKTLVVGIDVGSEEHYARAFDWRGLELGKVFKFKNTREGFLSLNNWIETLKKNNSKTKTLIGAEPTGHYWFGLGSYLKNTNKKLVLVNPFHVKRSKELDDNNPSKTDMKDPKTIAKLVIEGRYNEPNILEGEYAELRVANNNRLNLIKDLNRIKNKVERWLKIYFPEYKRVFKDWTGKGSIMILKEIPLPSEVLSYKVEDINQIWRKEKVRAIGEKRV</sequence>
<evidence type="ECO:0000313" key="3">
    <source>
        <dbReference type="Proteomes" id="UP001321582"/>
    </source>
</evidence>
<dbReference type="Pfam" id="PF01548">
    <property type="entry name" value="DEDD_Tnp_IS110"/>
    <property type="match status" value="1"/>
</dbReference>
<dbReference type="KEGG" id="haby:HLVA_16280"/>
<dbReference type="GO" id="GO:0003677">
    <property type="term" value="F:DNA binding"/>
    <property type="evidence" value="ECO:0007669"/>
    <property type="project" value="InterPro"/>
</dbReference>
<dbReference type="PANTHER" id="PTHR33055">
    <property type="entry name" value="TRANSPOSASE FOR INSERTION SEQUENCE ELEMENT IS1111A"/>
    <property type="match status" value="1"/>
</dbReference>
<protein>
    <recommendedName>
        <fullName evidence="1">Transposase IS110-like N-terminal domain-containing protein</fullName>
    </recommendedName>
</protein>
<dbReference type="AlphaFoldDB" id="A0AAU9DJM8"/>
<dbReference type="InterPro" id="IPR047650">
    <property type="entry name" value="Transpos_IS110"/>
</dbReference>
<evidence type="ECO:0000313" key="2">
    <source>
        <dbReference type="EMBL" id="BDU51059.1"/>
    </source>
</evidence>
<feature type="domain" description="Transposase IS110-like N-terminal" evidence="1">
    <location>
        <begin position="19"/>
        <end position="179"/>
    </location>
</feature>
<evidence type="ECO:0000259" key="1">
    <source>
        <dbReference type="Pfam" id="PF01548"/>
    </source>
</evidence>